<gene>
    <name evidence="1" type="ORF">FJA49_06030</name>
</gene>
<keyword evidence="2" id="KW-1185">Reference proteome</keyword>
<name>A0A501QDL3_9FLAO</name>
<evidence type="ECO:0008006" key="3">
    <source>
        <dbReference type="Google" id="ProtNLM"/>
    </source>
</evidence>
<comment type="caution">
    <text evidence="1">The sequence shown here is derived from an EMBL/GenBank/DDBJ whole genome shotgun (WGS) entry which is preliminary data.</text>
</comment>
<reference evidence="1 2" key="2">
    <citation type="submission" date="2019-06" db="EMBL/GenBank/DDBJ databases">
        <authorList>
            <person name="Seo Y."/>
        </authorList>
    </citation>
    <scope>NUCLEOTIDE SEQUENCE [LARGE SCALE GENOMIC DNA]</scope>
    <source>
        <strain evidence="1 2">MaA-Y11</strain>
    </source>
</reference>
<sequence>MNDNVNELIKIGKEIFQDTQKKVKSTLDDYLLDNKRLDGNKIINEWFPEVKAHIFLSHSHKDEELAFLLAGFFHEAFNIYTFIDSAVWGYSDDLLRQLDDKYCKNSDGNYNYLKRNYSTTHVHMMLSNSLNRMIDNCECIMFLNTPNSIVTSNEINNKTNSPWIFSEISTSMIVQKRTPIRVQQKIIVFSSKKMSSLNENEQQQLLIDYNVELSHLINLNEEDLENWLETSKNTNAEKALDDLYAQHPLDKRFIIN</sequence>
<accession>A0A501QDL3</accession>
<evidence type="ECO:0000313" key="1">
    <source>
        <dbReference type="EMBL" id="TPD70492.1"/>
    </source>
</evidence>
<evidence type="ECO:0000313" key="2">
    <source>
        <dbReference type="Proteomes" id="UP000319175"/>
    </source>
</evidence>
<dbReference type="RefSeq" id="WP_139999880.1">
    <property type="nucleotide sequence ID" value="NZ_VFJE01000052.1"/>
</dbReference>
<organism evidence="1 2">
    <name type="scientific">Flavobacterium microcysteis</name>
    <dbReference type="NCBI Taxonomy" id="2596891"/>
    <lineage>
        <taxon>Bacteria</taxon>
        <taxon>Pseudomonadati</taxon>
        <taxon>Bacteroidota</taxon>
        <taxon>Flavobacteriia</taxon>
        <taxon>Flavobacteriales</taxon>
        <taxon>Flavobacteriaceae</taxon>
        <taxon>Flavobacterium</taxon>
    </lineage>
</organism>
<proteinExistence type="predicted"/>
<protein>
    <recommendedName>
        <fullName evidence="3">Toll/interleukin-1 receptor domain-containing protein</fullName>
    </recommendedName>
</protein>
<dbReference type="EMBL" id="VFJE01000052">
    <property type="protein sequence ID" value="TPD70492.1"/>
    <property type="molecule type" value="Genomic_DNA"/>
</dbReference>
<dbReference type="OrthoDB" id="6971689at2"/>
<dbReference type="Proteomes" id="UP000319175">
    <property type="component" value="Unassembled WGS sequence"/>
</dbReference>
<dbReference type="AlphaFoldDB" id="A0A501QDL3"/>
<reference evidence="1 2" key="1">
    <citation type="submission" date="2019-06" db="EMBL/GenBank/DDBJ databases">
        <title>Flavobacterium sp. MaA-Y11 from geoumgang.</title>
        <authorList>
            <person name="Jeong S."/>
        </authorList>
    </citation>
    <scope>NUCLEOTIDE SEQUENCE [LARGE SCALE GENOMIC DNA]</scope>
    <source>
        <strain evidence="1 2">MaA-Y11</strain>
    </source>
</reference>